<feature type="active site" evidence="13">
    <location>
        <position position="405"/>
    </location>
</feature>
<dbReference type="GO" id="GO:0032049">
    <property type="term" value="P:cardiolipin biosynthetic process"/>
    <property type="evidence" value="ECO:0007669"/>
    <property type="project" value="UniProtKB-UniRule"/>
</dbReference>
<dbReference type="FunFam" id="3.30.870.10:FF:000021">
    <property type="entry name" value="Cardiolipin synthase"/>
    <property type="match status" value="1"/>
</dbReference>
<evidence type="ECO:0000313" key="18">
    <source>
        <dbReference type="Proteomes" id="UP000462760"/>
    </source>
</evidence>
<organism evidence="17 18">
    <name type="scientific">Anaerosalibacter bizertensis</name>
    <dbReference type="NCBI Taxonomy" id="932217"/>
    <lineage>
        <taxon>Bacteria</taxon>
        <taxon>Bacillati</taxon>
        <taxon>Bacillota</taxon>
        <taxon>Tissierellia</taxon>
        <taxon>Tissierellales</taxon>
        <taxon>Sporanaerobacteraceae</taxon>
        <taxon>Anaerosalibacter</taxon>
    </lineage>
</organism>
<dbReference type="OrthoDB" id="9762009at2"/>
<evidence type="ECO:0000256" key="1">
    <source>
        <dbReference type="ARBA" id="ARBA00004651"/>
    </source>
</evidence>
<dbReference type="GO" id="GO:0008808">
    <property type="term" value="F:cardiolipin synthase activity"/>
    <property type="evidence" value="ECO:0007669"/>
    <property type="project" value="UniProtKB-UniRule"/>
</dbReference>
<evidence type="ECO:0000256" key="11">
    <source>
        <dbReference type="ARBA" id="ARBA00023264"/>
    </source>
</evidence>
<dbReference type="Proteomes" id="UP000462760">
    <property type="component" value="Unassembled WGS sequence"/>
</dbReference>
<protein>
    <recommendedName>
        <fullName evidence="13 14">Cardiolipin synthase</fullName>
        <shortName evidence="13">CL synthase</shortName>
        <ecNumber evidence="13 14">2.7.8.-</ecNumber>
    </recommendedName>
</protein>
<dbReference type="Pfam" id="PF13396">
    <property type="entry name" value="PLDc_N"/>
    <property type="match status" value="1"/>
</dbReference>
<dbReference type="CDD" id="cd09112">
    <property type="entry name" value="PLDc_CLS_2"/>
    <property type="match status" value="1"/>
</dbReference>
<evidence type="ECO:0000313" key="16">
    <source>
        <dbReference type="EMBL" id="MCG4564564.1"/>
    </source>
</evidence>
<keyword evidence="8 13" id="KW-0443">Lipid metabolism</keyword>
<accession>A0A844FE37</accession>
<feature type="active site" evidence="13">
    <location>
        <position position="228"/>
    </location>
</feature>
<feature type="active site" evidence="13">
    <location>
        <position position="226"/>
    </location>
</feature>
<feature type="active site" evidence="13">
    <location>
        <position position="233"/>
    </location>
</feature>
<comment type="similarity">
    <text evidence="13">Belongs to the phospholipase D family. Cardiolipin synthase subfamily.</text>
</comment>
<dbReference type="EMBL" id="VULR01000001">
    <property type="protein sequence ID" value="MSS42240.1"/>
    <property type="molecule type" value="Genomic_DNA"/>
</dbReference>
<feature type="active site" evidence="13">
    <location>
        <position position="403"/>
    </location>
</feature>
<keyword evidence="11 13" id="KW-1208">Phospholipid metabolism</keyword>
<reference evidence="16" key="2">
    <citation type="submission" date="2022-01" db="EMBL/GenBank/DDBJ databases">
        <title>Collection of gut derived symbiotic bacterial strains cultured from healthy donors.</title>
        <authorList>
            <person name="Lin H."/>
            <person name="Kohout C."/>
            <person name="Waligurski E."/>
            <person name="Pamer E.G."/>
        </authorList>
    </citation>
    <scope>NUCLEOTIDE SEQUENCE</scope>
    <source>
        <strain evidence="16">MSK.14.39</strain>
    </source>
</reference>
<feature type="domain" description="PLD phosphodiesterase" evidence="15">
    <location>
        <begin position="221"/>
        <end position="248"/>
    </location>
</feature>
<keyword evidence="9 13" id="KW-0472">Membrane</keyword>
<feature type="transmembrane region" description="Helical" evidence="13">
    <location>
        <begin position="12"/>
        <end position="31"/>
    </location>
</feature>
<dbReference type="InterPro" id="IPR027379">
    <property type="entry name" value="CLS_N"/>
</dbReference>
<dbReference type="AlphaFoldDB" id="A0A844FE37"/>
<comment type="function">
    <text evidence="12 13">Catalyzes the reversible phosphatidyl group transfer from one phosphatidylglycerol molecule to another to form cardiolipin (CL) (diphosphatidylglycerol) and glycerol.</text>
</comment>
<evidence type="ECO:0000256" key="9">
    <source>
        <dbReference type="ARBA" id="ARBA00023136"/>
    </source>
</evidence>
<keyword evidence="10 13" id="KW-0594">Phospholipid biosynthesis</keyword>
<keyword evidence="7 13" id="KW-1133">Transmembrane helix</keyword>
<evidence type="ECO:0000313" key="19">
    <source>
        <dbReference type="Proteomes" id="UP001108123"/>
    </source>
</evidence>
<gene>
    <name evidence="17" type="primary">cls</name>
    <name evidence="17" type="ORF">FYJ27_00620</name>
    <name evidence="16" type="ORF">L0P62_03785</name>
</gene>
<evidence type="ECO:0000313" key="17">
    <source>
        <dbReference type="EMBL" id="MSS42240.1"/>
    </source>
</evidence>
<sequence>MTYVIGSFKWILQNILLLNILFAVLLVFFERRNPTTTWLWLMILFFLPGIGFLLYLFIGQDLRKKKIFKVKEEEDRFFKNLAAIQEKNIEREELKFNDPKVKEYKDIIQFHLMSTDAVFTQDNEVELYFSGKDKFNALLNSINRSKKYIHIEYYIIRNDNLGNEIINALIKKAKEGVEVKLLYDGMGGRSLPRNFFKELIEAGGEVACFFPPFSANLSIRVNYRNHRKICIVDGKEAYVGGFNIGDEYLGKSKKFGYWRDTHCKIKGSAIHGLEWRFLLDWRFAANEEISNMEKYFLPKDTIGETGVQIVSSGPDSKWTSIKDGYFKMIINARDKVYIQTPYFIPDDSILEALRVAGLSGVDVRIIIPSKPDHPFVYWASLSYIGELLQAGVKFYTYENGFIHSKVVLMDDVVSSVGTANLDIRSFKLNFEVNAFIYDEKVNNEIVDQFIRDLDICREITIEEYEKRSYIIKVKESISRLLSPIL</sequence>
<dbReference type="SMART" id="SM00155">
    <property type="entry name" value="PLDc"/>
    <property type="match status" value="2"/>
</dbReference>
<dbReference type="Proteomes" id="UP001108123">
    <property type="component" value="Unassembled WGS sequence"/>
</dbReference>
<dbReference type="RefSeq" id="WP_154481543.1">
    <property type="nucleotide sequence ID" value="NZ_JAJBNW010000025.1"/>
</dbReference>
<keyword evidence="5 13" id="KW-0812">Transmembrane</keyword>
<keyword evidence="4 13" id="KW-0808">Transferase</keyword>
<dbReference type="EC" id="2.7.8.-" evidence="13 14"/>
<feature type="transmembrane region" description="Helical" evidence="13">
    <location>
        <begin position="37"/>
        <end position="58"/>
    </location>
</feature>
<keyword evidence="19" id="KW-1185">Reference proteome</keyword>
<evidence type="ECO:0000256" key="4">
    <source>
        <dbReference type="ARBA" id="ARBA00022679"/>
    </source>
</evidence>
<evidence type="ECO:0000256" key="2">
    <source>
        <dbReference type="ARBA" id="ARBA00022475"/>
    </source>
</evidence>
<dbReference type="SUPFAM" id="SSF56024">
    <property type="entry name" value="Phospholipase D/nuclease"/>
    <property type="match status" value="2"/>
</dbReference>
<name>A0A844FE37_9FIRM</name>
<dbReference type="GO" id="GO:0005886">
    <property type="term" value="C:plasma membrane"/>
    <property type="evidence" value="ECO:0007669"/>
    <property type="project" value="UniProtKB-SubCell"/>
</dbReference>
<dbReference type="PANTHER" id="PTHR21248">
    <property type="entry name" value="CARDIOLIPIN SYNTHASE"/>
    <property type="match status" value="1"/>
</dbReference>
<dbReference type="InterPro" id="IPR022924">
    <property type="entry name" value="Cardiolipin_synthase"/>
</dbReference>
<dbReference type="PANTHER" id="PTHR21248:SF22">
    <property type="entry name" value="PHOSPHOLIPASE D"/>
    <property type="match status" value="1"/>
</dbReference>
<evidence type="ECO:0000256" key="5">
    <source>
        <dbReference type="ARBA" id="ARBA00022692"/>
    </source>
</evidence>
<dbReference type="FunFam" id="3.30.870.10:FF:000014">
    <property type="entry name" value="Cardiolipin synthase"/>
    <property type="match status" value="1"/>
</dbReference>
<evidence type="ECO:0000256" key="7">
    <source>
        <dbReference type="ARBA" id="ARBA00022989"/>
    </source>
</evidence>
<comment type="catalytic activity">
    <reaction evidence="13">
        <text>2 a 1,2-diacyl-sn-glycero-3-phospho-(1'-sn-glycerol) = a cardiolipin + glycerol</text>
        <dbReference type="Rhea" id="RHEA:31451"/>
        <dbReference type="ChEBI" id="CHEBI:17754"/>
        <dbReference type="ChEBI" id="CHEBI:62237"/>
        <dbReference type="ChEBI" id="CHEBI:64716"/>
    </reaction>
</comment>
<dbReference type="NCBIfam" id="TIGR04265">
    <property type="entry name" value="bac_cardiolipin"/>
    <property type="match status" value="1"/>
</dbReference>
<evidence type="ECO:0000256" key="12">
    <source>
        <dbReference type="ARBA" id="ARBA00057569"/>
    </source>
</evidence>
<dbReference type="CDD" id="cd09110">
    <property type="entry name" value="PLDc_CLS_1"/>
    <property type="match status" value="1"/>
</dbReference>
<keyword evidence="6" id="KW-0677">Repeat</keyword>
<keyword evidence="3 13" id="KW-0444">Lipid biosynthesis</keyword>
<dbReference type="PROSITE" id="PS50035">
    <property type="entry name" value="PLD"/>
    <property type="match status" value="2"/>
</dbReference>
<dbReference type="InterPro" id="IPR001736">
    <property type="entry name" value="PLipase_D/transphosphatidylase"/>
</dbReference>
<proteinExistence type="inferred from homology"/>
<feature type="active site" evidence="13">
    <location>
        <position position="410"/>
    </location>
</feature>
<comment type="subcellular location">
    <subcellularLocation>
        <location evidence="1 13">Cell membrane</location>
        <topology evidence="1 13">Multi-pass membrane protein</topology>
    </subcellularLocation>
</comment>
<dbReference type="HAMAP" id="MF_01916">
    <property type="entry name" value="Cardiolipin_synth_Cls"/>
    <property type="match status" value="1"/>
</dbReference>
<evidence type="ECO:0000256" key="10">
    <source>
        <dbReference type="ARBA" id="ARBA00023209"/>
    </source>
</evidence>
<feature type="domain" description="PLD phosphodiesterase" evidence="15">
    <location>
        <begin position="398"/>
        <end position="425"/>
    </location>
</feature>
<evidence type="ECO:0000256" key="3">
    <source>
        <dbReference type="ARBA" id="ARBA00022516"/>
    </source>
</evidence>
<dbReference type="Pfam" id="PF13091">
    <property type="entry name" value="PLDc_2"/>
    <property type="match status" value="2"/>
</dbReference>
<evidence type="ECO:0000256" key="13">
    <source>
        <dbReference type="HAMAP-Rule" id="MF_01916"/>
    </source>
</evidence>
<keyword evidence="2 13" id="KW-1003">Cell membrane</keyword>
<dbReference type="InterPro" id="IPR025202">
    <property type="entry name" value="PLD-like_dom"/>
</dbReference>
<evidence type="ECO:0000259" key="15">
    <source>
        <dbReference type="PROSITE" id="PS50035"/>
    </source>
</evidence>
<dbReference type="Gene3D" id="3.30.870.10">
    <property type="entry name" value="Endonuclease Chain A"/>
    <property type="match status" value="2"/>
</dbReference>
<evidence type="ECO:0000256" key="6">
    <source>
        <dbReference type="ARBA" id="ARBA00022737"/>
    </source>
</evidence>
<dbReference type="InterPro" id="IPR030874">
    <property type="entry name" value="Cardiolipin_synth_Firmi"/>
</dbReference>
<reference evidence="17 18" key="1">
    <citation type="submission" date="2019-08" db="EMBL/GenBank/DDBJ databases">
        <title>In-depth cultivation of the pig gut microbiome towards novel bacterial diversity and tailored functional studies.</title>
        <authorList>
            <person name="Wylensek D."/>
            <person name="Hitch T.C.A."/>
            <person name="Clavel T."/>
        </authorList>
    </citation>
    <scope>NUCLEOTIDE SEQUENCE [LARGE SCALE GENOMIC DNA]</scope>
    <source>
        <strain evidence="17 18">Med78-601-WT-4W-RMD-3</strain>
    </source>
</reference>
<evidence type="ECO:0000256" key="8">
    <source>
        <dbReference type="ARBA" id="ARBA00023098"/>
    </source>
</evidence>
<evidence type="ECO:0000256" key="14">
    <source>
        <dbReference type="NCBIfam" id="TIGR04265"/>
    </source>
</evidence>
<comment type="caution">
    <text evidence="17">The sequence shown here is derived from an EMBL/GenBank/DDBJ whole genome shotgun (WGS) entry which is preliminary data.</text>
</comment>
<dbReference type="EMBL" id="JAKNID010000008">
    <property type="protein sequence ID" value="MCG4564564.1"/>
    <property type="molecule type" value="Genomic_DNA"/>
</dbReference>